<evidence type="ECO:0000313" key="6">
    <source>
        <dbReference type="EMBL" id="GIG88290.1"/>
    </source>
</evidence>
<evidence type="ECO:0000256" key="4">
    <source>
        <dbReference type="ARBA" id="ARBA00023163"/>
    </source>
</evidence>
<dbReference type="EMBL" id="BONW01000013">
    <property type="protein sequence ID" value="GIG88290.1"/>
    <property type="molecule type" value="Genomic_DNA"/>
</dbReference>
<dbReference type="InterPro" id="IPR005119">
    <property type="entry name" value="LysR_subst-bd"/>
</dbReference>
<dbReference type="Pfam" id="PF03466">
    <property type="entry name" value="LysR_substrate"/>
    <property type="match status" value="1"/>
</dbReference>
<keyword evidence="4" id="KW-0804">Transcription</keyword>
<dbReference type="SUPFAM" id="SSF53850">
    <property type="entry name" value="Periplasmic binding protein-like II"/>
    <property type="match status" value="1"/>
</dbReference>
<dbReference type="Proteomes" id="UP000646749">
    <property type="component" value="Unassembled WGS sequence"/>
</dbReference>
<keyword evidence="3" id="KW-0238">DNA-binding</keyword>
<evidence type="ECO:0000256" key="2">
    <source>
        <dbReference type="ARBA" id="ARBA00023015"/>
    </source>
</evidence>
<dbReference type="CDD" id="cd08414">
    <property type="entry name" value="PBP2_LTTR_aromatics_like"/>
    <property type="match status" value="1"/>
</dbReference>
<keyword evidence="7" id="KW-1185">Reference proteome</keyword>
<protein>
    <submittedName>
        <fullName evidence="6">LysR family transcriptional regulator</fullName>
    </submittedName>
</protein>
<dbReference type="PANTHER" id="PTHR30346:SF0">
    <property type="entry name" value="HCA OPERON TRANSCRIPTIONAL ACTIVATOR HCAR"/>
    <property type="match status" value="1"/>
</dbReference>
<dbReference type="Gene3D" id="3.40.190.10">
    <property type="entry name" value="Periplasmic binding protein-like II"/>
    <property type="match status" value="2"/>
</dbReference>
<keyword evidence="2" id="KW-0805">Transcription regulation</keyword>
<feature type="domain" description="HTH lysR-type" evidence="5">
    <location>
        <begin position="2"/>
        <end position="59"/>
    </location>
</feature>
<evidence type="ECO:0000259" key="5">
    <source>
        <dbReference type="PROSITE" id="PS50931"/>
    </source>
</evidence>
<evidence type="ECO:0000256" key="1">
    <source>
        <dbReference type="ARBA" id="ARBA00009437"/>
    </source>
</evidence>
<dbReference type="InterPro" id="IPR036388">
    <property type="entry name" value="WH-like_DNA-bd_sf"/>
</dbReference>
<dbReference type="Pfam" id="PF00126">
    <property type="entry name" value="HTH_1"/>
    <property type="match status" value="1"/>
</dbReference>
<dbReference type="Gene3D" id="1.10.10.10">
    <property type="entry name" value="Winged helix-like DNA-binding domain superfamily/Winged helix DNA-binding domain"/>
    <property type="match status" value="1"/>
</dbReference>
<organism evidence="6 7">
    <name type="scientific">Plantactinospora endophytica</name>
    <dbReference type="NCBI Taxonomy" id="673535"/>
    <lineage>
        <taxon>Bacteria</taxon>
        <taxon>Bacillati</taxon>
        <taxon>Actinomycetota</taxon>
        <taxon>Actinomycetes</taxon>
        <taxon>Micromonosporales</taxon>
        <taxon>Micromonosporaceae</taxon>
        <taxon>Plantactinospora</taxon>
    </lineage>
</organism>
<sequence>MIELRDIEIFLALAEELHFGRTAERLHITPGRVSQSIARQERRIGGALFERTTRTVRLTALGQQLHQQLSAGYQQIMAGIDAATTATGGVGGTLTIGAMGAQPWKVSHIIDLFKARHPAVRLRYREIHPTAPLQKVRAGEVDVALVWLPVREPDLTVGPVTHTSQVMLMVGAQHPLADRESICLEDMGDCVVLAGTDVPTAMEETFNPLRTPSGRPVRRGPTVSDWHEEMSVVAAGEAVTGVAGDAARFYPWPNIVYLPIRDAPSCRWAFVWRTVSETAVIRALAQAATDAAPTVERDL</sequence>
<evidence type="ECO:0000313" key="7">
    <source>
        <dbReference type="Proteomes" id="UP000646749"/>
    </source>
</evidence>
<dbReference type="SUPFAM" id="SSF46785">
    <property type="entry name" value="Winged helix' DNA-binding domain"/>
    <property type="match status" value="1"/>
</dbReference>
<gene>
    <name evidence="6" type="ORF">Pen02_32260</name>
</gene>
<proteinExistence type="inferred from homology"/>
<reference evidence="6 7" key="1">
    <citation type="submission" date="2021-01" db="EMBL/GenBank/DDBJ databases">
        <title>Whole genome shotgun sequence of Plantactinospora endophytica NBRC 110450.</title>
        <authorList>
            <person name="Komaki H."/>
            <person name="Tamura T."/>
        </authorList>
    </citation>
    <scope>NUCLEOTIDE SEQUENCE [LARGE SCALE GENOMIC DNA]</scope>
    <source>
        <strain evidence="6 7">NBRC 110450</strain>
    </source>
</reference>
<comment type="caution">
    <text evidence="6">The sequence shown here is derived from an EMBL/GenBank/DDBJ whole genome shotgun (WGS) entry which is preliminary data.</text>
</comment>
<dbReference type="PANTHER" id="PTHR30346">
    <property type="entry name" value="TRANSCRIPTIONAL DUAL REGULATOR HCAR-RELATED"/>
    <property type="match status" value="1"/>
</dbReference>
<name>A0ABQ4E0U7_9ACTN</name>
<dbReference type="PROSITE" id="PS50931">
    <property type="entry name" value="HTH_LYSR"/>
    <property type="match status" value="1"/>
</dbReference>
<dbReference type="InterPro" id="IPR036390">
    <property type="entry name" value="WH_DNA-bd_sf"/>
</dbReference>
<comment type="similarity">
    <text evidence="1">Belongs to the LysR transcriptional regulatory family.</text>
</comment>
<accession>A0ABQ4E0U7</accession>
<evidence type="ECO:0000256" key="3">
    <source>
        <dbReference type="ARBA" id="ARBA00023125"/>
    </source>
</evidence>
<dbReference type="InterPro" id="IPR000847">
    <property type="entry name" value="LysR_HTH_N"/>
</dbReference>
<dbReference type="RefSeq" id="WP_239140775.1">
    <property type="nucleotide sequence ID" value="NZ_BONW01000013.1"/>
</dbReference>